<evidence type="ECO:0000313" key="7">
    <source>
        <dbReference type="EMBL" id="OMP10066.1"/>
    </source>
</evidence>
<dbReference type="GO" id="GO:0042910">
    <property type="term" value="F:xenobiotic transmembrane transporter activity"/>
    <property type="evidence" value="ECO:0007669"/>
    <property type="project" value="InterPro"/>
</dbReference>
<dbReference type="InterPro" id="IPR002528">
    <property type="entry name" value="MATE_fam"/>
</dbReference>
<dbReference type="OrthoDB" id="2126698at2759"/>
<dbReference type="Proteomes" id="UP000187203">
    <property type="component" value="Unassembled WGS sequence"/>
</dbReference>
<dbReference type="PANTHER" id="PTHR42893">
    <property type="entry name" value="PROTEIN DETOXIFICATION 44, CHLOROPLASTIC-RELATED"/>
    <property type="match status" value="1"/>
</dbReference>
<keyword evidence="8" id="KW-1185">Reference proteome</keyword>
<dbReference type="STRING" id="93759.A0A1R3KSK5"/>
<feature type="transmembrane region" description="Helical" evidence="6">
    <location>
        <begin position="57"/>
        <end position="78"/>
    </location>
</feature>
<gene>
    <name evidence="7" type="ORF">COLO4_04854</name>
</gene>
<keyword evidence="5 6" id="KW-0472">Membrane</keyword>
<evidence type="ECO:0000256" key="4">
    <source>
        <dbReference type="ARBA" id="ARBA00022989"/>
    </source>
</evidence>
<sequence length="161" mass="17020">MAARLGSTPMAAFQICLQVWMTSSLLADGLAVAGQAILACAFAEKDYKKVTATATRVLQMSIVLGMGLAVFVGLGLYFGSGIFTKDAKVLHIISIGVPVVVAAGSITSIVLLSKSNGFIGIWVALTIYMALRAIAGVWRMGTATGPWRYLTTPSMQMQMQL</sequence>
<evidence type="ECO:0000256" key="5">
    <source>
        <dbReference type="ARBA" id="ARBA00023136"/>
    </source>
</evidence>
<keyword evidence="3 6" id="KW-0812">Transmembrane</keyword>
<dbReference type="GO" id="GO:0016020">
    <property type="term" value="C:membrane"/>
    <property type="evidence" value="ECO:0007669"/>
    <property type="project" value="UniProtKB-SubCell"/>
</dbReference>
<protein>
    <submittedName>
        <fullName evidence="7">Multi antimicrobial extrusion protein</fullName>
    </submittedName>
</protein>
<comment type="subcellular location">
    <subcellularLocation>
        <location evidence="1">Membrane</location>
        <topology evidence="1">Multi-pass membrane protein</topology>
    </subcellularLocation>
</comment>
<dbReference type="AlphaFoldDB" id="A0A1R3KSK5"/>
<comment type="similarity">
    <text evidence="2">Belongs to the multi antimicrobial extrusion (MATE) (TC 2.A.66.1) family.</text>
</comment>
<proteinExistence type="inferred from homology"/>
<feature type="transmembrane region" description="Helical" evidence="6">
    <location>
        <begin position="90"/>
        <end position="112"/>
    </location>
</feature>
<evidence type="ECO:0000256" key="1">
    <source>
        <dbReference type="ARBA" id="ARBA00004141"/>
    </source>
</evidence>
<evidence type="ECO:0000256" key="2">
    <source>
        <dbReference type="ARBA" id="ARBA00010199"/>
    </source>
</evidence>
<dbReference type="Pfam" id="PF01554">
    <property type="entry name" value="MatE"/>
    <property type="match status" value="1"/>
</dbReference>
<evidence type="ECO:0000256" key="6">
    <source>
        <dbReference type="SAM" id="Phobius"/>
    </source>
</evidence>
<name>A0A1R3KSK5_9ROSI</name>
<evidence type="ECO:0000256" key="3">
    <source>
        <dbReference type="ARBA" id="ARBA00022692"/>
    </source>
</evidence>
<comment type="caution">
    <text evidence="7">The sequence shown here is derived from an EMBL/GenBank/DDBJ whole genome shotgun (WGS) entry which is preliminary data.</text>
</comment>
<feature type="transmembrane region" description="Helical" evidence="6">
    <location>
        <begin position="118"/>
        <end position="138"/>
    </location>
</feature>
<dbReference type="InterPro" id="IPR044644">
    <property type="entry name" value="DinF-like"/>
</dbReference>
<keyword evidence="4 6" id="KW-1133">Transmembrane helix</keyword>
<dbReference type="GO" id="GO:0015297">
    <property type="term" value="F:antiporter activity"/>
    <property type="evidence" value="ECO:0007669"/>
    <property type="project" value="InterPro"/>
</dbReference>
<dbReference type="GO" id="GO:0015137">
    <property type="term" value="F:citrate transmembrane transporter activity"/>
    <property type="evidence" value="ECO:0007669"/>
    <property type="project" value="TreeGrafter"/>
</dbReference>
<accession>A0A1R3KSK5</accession>
<reference evidence="8" key="1">
    <citation type="submission" date="2013-09" db="EMBL/GenBank/DDBJ databases">
        <title>Corchorus olitorius genome sequencing.</title>
        <authorList>
            <person name="Alam M."/>
            <person name="Haque M.S."/>
            <person name="Islam M.S."/>
            <person name="Emdad E.M."/>
            <person name="Islam M.M."/>
            <person name="Ahmed B."/>
            <person name="Halim A."/>
            <person name="Hossen Q.M.M."/>
            <person name="Hossain M.Z."/>
            <person name="Ahmed R."/>
            <person name="Khan M.M."/>
            <person name="Islam R."/>
            <person name="Rashid M.M."/>
            <person name="Khan S.A."/>
            <person name="Rahman M.S."/>
            <person name="Alam M."/>
            <person name="Yahiya A.S."/>
            <person name="Khan M.S."/>
            <person name="Azam M.S."/>
            <person name="Haque T."/>
            <person name="Lashkar M.Z.H."/>
            <person name="Akhand A.I."/>
            <person name="Morshed G."/>
            <person name="Roy S."/>
            <person name="Uddin K.S."/>
            <person name="Rabeya T."/>
            <person name="Hossain A.S."/>
            <person name="Chowdhury A."/>
            <person name="Snigdha A.R."/>
            <person name="Mortoza M.S."/>
            <person name="Matin S.A."/>
            <person name="Hoque S.M.E."/>
            <person name="Islam M.K."/>
            <person name="Roy D.K."/>
            <person name="Haider R."/>
            <person name="Moosa M.M."/>
            <person name="Elias S.M."/>
            <person name="Hasan A.M."/>
            <person name="Jahan S."/>
            <person name="Shafiuddin M."/>
            <person name="Mahmood N."/>
            <person name="Shommy N.S."/>
        </authorList>
    </citation>
    <scope>NUCLEOTIDE SEQUENCE [LARGE SCALE GENOMIC DNA]</scope>
    <source>
        <strain evidence="8">cv. O-4</strain>
    </source>
</reference>
<dbReference type="EMBL" id="AWUE01012050">
    <property type="protein sequence ID" value="OMP10066.1"/>
    <property type="molecule type" value="Genomic_DNA"/>
</dbReference>
<organism evidence="7 8">
    <name type="scientific">Corchorus olitorius</name>
    <dbReference type="NCBI Taxonomy" id="93759"/>
    <lineage>
        <taxon>Eukaryota</taxon>
        <taxon>Viridiplantae</taxon>
        <taxon>Streptophyta</taxon>
        <taxon>Embryophyta</taxon>
        <taxon>Tracheophyta</taxon>
        <taxon>Spermatophyta</taxon>
        <taxon>Magnoliopsida</taxon>
        <taxon>eudicotyledons</taxon>
        <taxon>Gunneridae</taxon>
        <taxon>Pentapetalae</taxon>
        <taxon>rosids</taxon>
        <taxon>malvids</taxon>
        <taxon>Malvales</taxon>
        <taxon>Malvaceae</taxon>
        <taxon>Grewioideae</taxon>
        <taxon>Apeibeae</taxon>
        <taxon>Corchorus</taxon>
    </lineage>
</organism>
<evidence type="ECO:0000313" key="8">
    <source>
        <dbReference type="Proteomes" id="UP000187203"/>
    </source>
</evidence>
<dbReference type="PANTHER" id="PTHR42893:SF11">
    <property type="entry name" value="PROTEIN DETOXIFICATION 43"/>
    <property type="match status" value="1"/>
</dbReference>